<accession>A0A1G7UJ09</accession>
<dbReference type="Gene3D" id="1.10.220.30">
    <property type="match status" value="1"/>
</dbReference>
<dbReference type="STRING" id="218672.SAMN04489759_10828"/>
<dbReference type="OrthoDB" id="9791432at2"/>
<dbReference type="EMBL" id="FNBP01000008">
    <property type="protein sequence ID" value="SDG47477.1"/>
    <property type="molecule type" value="Genomic_DNA"/>
</dbReference>
<keyword evidence="3" id="KW-1185">Reference proteome</keyword>
<dbReference type="RefSeq" id="WP_093743217.1">
    <property type="nucleotide sequence ID" value="NZ_FNBP01000008.1"/>
</dbReference>
<dbReference type="SUPFAM" id="SSF158791">
    <property type="entry name" value="MgtE N-terminal domain-like"/>
    <property type="match status" value="1"/>
</dbReference>
<evidence type="ECO:0000313" key="3">
    <source>
        <dbReference type="Proteomes" id="UP000199399"/>
    </source>
</evidence>
<keyword evidence="2" id="KW-0282">Flagellum</keyword>
<evidence type="ECO:0000313" key="2">
    <source>
        <dbReference type="EMBL" id="SDG47477.1"/>
    </source>
</evidence>
<organism evidence="2 3">
    <name type="scientific">Sulfitobacter delicatus</name>
    <dbReference type="NCBI Taxonomy" id="218672"/>
    <lineage>
        <taxon>Bacteria</taxon>
        <taxon>Pseudomonadati</taxon>
        <taxon>Pseudomonadota</taxon>
        <taxon>Alphaproteobacteria</taxon>
        <taxon>Rhodobacterales</taxon>
        <taxon>Roseobacteraceae</taxon>
        <taxon>Sulfitobacter</taxon>
    </lineage>
</organism>
<evidence type="ECO:0000256" key="1">
    <source>
        <dbReference type="SAM" id="Coils"/>
    </source>
</evidence>
<keyword evidence="2" id="KW-0966">Cell projection</keyword>
<keyword evidence="1" id="KW-0175">Coiled coil</keyword>
<feature type="coiled-coil region" evidence="1">
    <location>
        <begin position="97"/>
        <end position="131"/>
    </location>
</feature>
<dbReference type="Proteomes" id="UP000199399">
    <property type="component" value="Unassembled WGS sequence"/>
</dbReference>
<name>A0A1G7UJ09_9RHOB</name>
<dbReference type="AlphaFoldDB" id="A0A1G7UJ09"/>
<proteinExistence type="predicted"/>
<keyword evidence="2" id="KW-0969">Cilium</keyword>
<sequence>MSRISLPKIALLGLGVAGVLKLTVEFMPMMAIAETPAEKPPVPVELAAAPAPPSYDASAPGESGMCEPSHLIAEAIAEERALLKDQRATIADREAKLALAEQSLKAEQTRLANLRDEIGAQLKVIDEANNQDMTKLVELYRNMKPQVAAGIMDEIDIETAVQVIGAMPERDAAQIMGSFSLVRARLITKILLERSKLPADRNLEGLKLR</sequence>
<gene>
    <name evidence="2" type="ORF">SAMN04489759_10828</name>
</gene>
<reference evidence="3" key="1">
    <citation type="submission" date="2016-10" db="EMBL/GenBank/DDBJ databases">
        <authorList>
            <person name="Varghese N."/>
            <person name="Submissions S."/>
        </authorList>
    </citation>
    <scope>NUCLEOTIDE SEQUENCE [LARGE SCALE GENOMIC DNA]</scope>
    <source>
        <strain evidence="3">DSM 16477</strain>
    </source>
</reference>
<protein>
    <submittedName>
        <fullName evidence="2">Flagellar motility protein MotE, a chaperone for MotC folding</fullName>
    </submittedName>
</protein>